<feature type="region of interest" description="Disordered" evidence="12">
    <location>
        <begin position="568"/>
        <end position="594"/>
    </location>
</feature>
<dbReference type="CDD" id="cd03221">
    <property type="entry name" value="ABCF_EF-3"/>
    <property type="match status" value="2"/>
</dbReference>
<dbReference type="FunFam" id="3.40.50.300:FF:000309">
    <property type="entry name" value="ABC transporter ATP-binding protein"/>
    <property type="match status" value="1"/>
</dbReference>
<evidence type="ECO:0000256" key="11">
    <source>
        <dbReference type="HAMAP-Rule" id="MF_00848"/>
    </source>
</evidence>
<evidence type="ECO:0000256" key="3">
    <source>
        <dbReference type="ARBA" id="ARBA00022741"/>
    </source>
</evidence>
<dbReference type="HAMAP" id="MF_00848">
    <property type="entry name" value="Uup"/>
    <property type="match status" value="1"/>
</dbReference>
<dbReference type="Gene3D" id="1.10.287.380">
    <property type="entry name" value="Valyl-tRNA synthetase, C-terminal domain"/>
    <property type="match status" value="1"/>
</dbReference>
<evidence type="ECO:0000313" key="14">
    <source>
        <dbReference type="EMBL" id="TWU13987.1"/>
    </source>
</evidence>
<dbReference type="SMART" id="SM00382">
    <property type="entry name" value="AAA"/>
    <property type="match status" value="2"/>
</dbReference>
<keyword evidence="3 11" id="KW-0547">Nucleotide-binding</keyword>
<dbReference type="SUPFAM" id="SSF52540">
    <property type="entry name" value="P-loop containing nucleoside triphosphate hydrolases"/>
    <property type="match status" value="2"/>
</dbReference>
<dbReference type="FunFam" id="3.40.50.300:FF:000011">
    <property type="entry name" value="Putative ABC transporter ATP-binding component"/>
    <property type="match status" value="1"/>
</dbReference>
<keyword evidence="6 11" id="KW-0067">ATP-binding</keyword>
<feature type="coiled-coil region" evidence="11">
    <location>
        <begin position="624"/>
        <end position="658"/>
    </location>
</feature>
<dbReference type="GO" id="GO:0003677">
    <property type="term" value="F:DNA binding"/>
    <property type="evidence" value="ECO:0007669"/>
    <property type="project" value="UniProtKB-UniRule"/>
</dbReference>
<dbReference type="InterPro" id="IPR027417">
    <property type="entry name" value="P-loop_NTPase"/>
</dbReference>
<dbReference type="GO" id="GO:0006281">
    <property type="term" value="P:DNA repair"/>
    <property type="evidence" value="ECO:0007669"/>
    <property type="project" value="UniProtKB-KW"/>
</dbReference>
<feature type="domain" description="ABC transporter" evidence="13">
    <location>
        <begin position="351"/>
        <end position="569"/>
    </location>
</feature>
<dbReference type="InterPro" id="IPR017871">
    <property type="entry name" value="ABC_transporter-like_CS"/>
</dbReference>
<evidence type="ECO:0000256" key="7">
    <source>
        <dbReference type="ARBA" id="ARBA00023125"/>
    </source>
</evidence>
<dbReference type="Gene3D" id="3.40.50.300">
    <property type="entry name" value="P-loop containing nucleotide triphosphate hydrolases"/>
    <property type="match status" value="2"/>
</dbReference>
<dbReference type="InterPro" id="IPR003593">
    <property type="entry name" value="AAA+_ATPase"/>
</dbReference>
<proteinExistence type="inferred from homology"/>
<evidence type="ECO:0000256" key="6">
    <source>
        <dbReference type="ARBA" id="ARBA00022840"/>
    </source>
</evidence>
<dbReference type="EC" id="3.6.1.-" evidence="11"/>
<dbReference type="InterPro" id="IPR043686">
    <property type="entry name" value="Uup"/>
</dbReference>
<comment type="function">
    <text evidence="11">Probably plays a role in ribosome assembly or function. May be involved in resolution of branched DNA intermediates that result from template switching in postreplication gaps. Binds DNA and has ATPase activity.</text>
</comment>
<keyword evidence="7 11" id="KW-0238">DNA-binding</keyword>
<keyword evidence="5 11" id="KW-0378">Hydrolase</keyword>
<evidence type="ECO:0000256" key="4">
    <source>
        <dbReference type="ARBA" id="ARBA00022763"/>
    </source>
</evidence>
<feature type="binding site" evidence="11">
    <location>
        <begin position="91"/>
        <end position="98"/>
    </location>
    <ligand>
        <name>ATP</name>
        <dbReference type="ChEBI" id="CHEBI:30616"/>
        <label>1</label>
    </ligand>
</feature>
<evidence type="ECO:0000256" key="10">
    <source>
        <dbReference type="ARBA" id="ARBA00061478"/>
    </source>
</evidence>
<evidence type="ECO:0000256" key="9">
    <source>
        <dbReference type="ARBA" id="ARBA00049360"/>
    </source>
</evidence>
<comment type="caution">
    <text evidence="14">The sequence shown here is derived from an EMBL/GenBank/DDBJ whole genome shotgun (WGS) entry which is preliminary data.</text>
</comment>
<name>A0A5C6BQH0_9PLAN</name>
<keyword evidence="4 11" id="KW-0227">DNA damage</keyword>
<dbReference type="GO" id="GO:0005737">
    <property type="term" value="C:cytoplasm"/>
    <property type="evidence" value="ECO:0007669"/>
    <property type="project" value="UniProtKB-SubCell"/>
</dbReference>
<dbReference type="InterPro" id="IPR003439">
    <property type="entry name" value="ABC_transporter-like_ATP-bd"/>
</dbReference>
<organism evidence="14 15">
    <name type="scientific">Symmachiella macrocystis</name>
    <dbReference type="NCBI Taxonomy" id="2527985"/>
    <lineage>
        <taxon>Bacteria</taxon>
        <taxon>Pseudomonadati</taxon>
        <taxon>Planctomycetota</taxon>
        <taxon>Planctomycetia</taxon>
        <taxon>Planctomycetales</taxon>
        <taxon>Planctomycetaceae</taxon>
        <taxon>Symmachiella</taxon>
    </lineage>
</organism>
<accession>A0A5C6BQH0</accession>
<dbReference type="PROSITE" id="PS00211">
    <property type="entry name" value="ABC_TRANSPORTER_1"/>
    <property type="match status" value="2"/>
</dbReference>
<dbReference type="Pfam" id="PF16326">
    <property type="entry name" value="ABC_tran_CTD"/>
    <property type="match status" value="1"/>
</dbReference>
<dbReference type="GO" id="GO:0043022">
    <property type="term" value="F:ribosome binding"/>
    <property type="evidence" value="ECO:0007669"/>
    <property type="project" value="UniProtKB-UniRule"/>
</dbReference>
<dbReference type="InterPro" id="IPR032524">
    <property type="entry name" value="ABC_tran_C"/>
</dbReference>
<evidence type="ECO:0000256" key="5">
    <source>
        <dbReference type="ARBA" id="ARBA00022801"/>
    </source>
</evidence>
<dbReference type="EMBL" id="SJPP01000001">
    <property type="protein sequence ID" value="TWU13987.1"/>
    <property type="molecule type" value="Genomic_DNA"/>
</dbReference>
<feature type="binding site" evidence="11">
    <location>
        <begin position="383"/>
        <end position="390"/>
    </location>
    <ligand>
        <name>ATP</name>
        <dbReference type="ChEBI" id="CHEBI:30616"/>
        <label>2</label>
    </ligand>
</feature>
<evidence type="ECO:0000256" key="8">
    <source>
        <dbReference type="ARBA" id="ARBA00023204"/>
    </source>
</evidence>
<dbReference type="InterPro" id="IPR051309">
    <property type="entry name" value="ABCF_ATPase"/>
</dbReference>
<sequence>MLATAGDFRKRDGPLIARIMDREYCTAVVGVLHSDRDAGHDSVHFFTLERTSRSRMSLLSLNRVSFAFGGPLLLDEVNLEIEPGERIGLLGRNGAGKSTLMKLLAGELAPEDGELNRAGGLKIARLIQEVPQGEQGTVTEVVADGFNDDVEESGAANHPPVEEWQIEHSVETVLSRMKLNGEDRFAALSSGMKRRVLLARALVREPNILLLDEPTNHLDIEAISWLEGFLKNYNGTLIVVTHDRVFLQAIATRIIEIDRGQLFDWTCDYATFLDRKQAALEAEEKQNAAFDRKLAQEEVWIRQGIKARRTRNEGRVRALKKLREERSQRRNQVGNVRMEVSEAEKSGRMVIEAKNISFSYGDTPIVDDFSTLITRGDRIGIIGPNGAGKTTLLKLLLGDLEPQQGSLRHGTRLEVAYFDQLRETIEEDKTVAENVGEGQDKLMINGREKHIYGYLQDFLFTPERARRPARYLSGGERNRLMLAKLFKRAANVLVLDEPTNDLDTETLELLEELIDNFGGTLLIVSHDRAFLNNVVTGTFVFEGEGQIKEYAGGYDDYIRQRDLNLAAEQPEKPAKKQAKKTERTPQKKLTFKEQRELADLPEELGWLEKQIADLHDAMADPAFFKQDSAAITQATTELESLEKQLAETYERWESLEARA</sequence>
<keyword evidence="2 11" id="KW-0677">Repeat</keyword>
<evidence type="ECO:0000313" key="15">
    <source>
        <dbReference type="Proteomes" id="UP000320735"/>
    </source>
</evidence>
<dbReference type="Proteomes" id="UP000320735">
    <property type="component" value="Unassembled WGS sequence"/>
</dbReference>
<keyword evidence="8 11" id="KW-0234">DNA repair</keyword>
<reference evidence="14 15" key="1">
    <citation type="submission" date="2019-02" db="EMBL/GenBank/DDBJ databases">
        <title>Deep-cultivation of Planctomycetes and their phenomic and genomic characterization uncovers novel biology.</title>
        <authorList>
            <person name="Wiegand S."/>
            <person name="Jogler M."/>
            <person name="Boedeker C."/>
            <person name="Pinto D."/>
            <person name="Vollmers J."/>
            <person name="Rivas-Marin E."/>
            <person name="Kohn T."/>
            <person name="Peeters S.H."/>
            <person name="Heuer A."/>
            <person name="Rast P."/>
            <person name="Oberbeckmann S."/>
            <person name="Bunk B."/>
            <person name="Jeske O."/>
            <person name="Meyerdierks A."/>
            <person name="Storesund J.E."/>
            <person name="Kallscheuer N."/>
            <person name="Luecker S."/>
            <person name="Lage O.M."/>
            <person name="Pohl T."/>
            <person name="Merkel B.J."/>
            <person name="Hornburger P."/>
            <person name="Mueller R.-W."/>
            <person name="Bruemmer F."/>
            <person name="Labrenz M."/>
            <person name="Spormann A.M."/>
            <person name="Op Den Camp H."/>
            <person name="Overmann J."/>
            <person name="Amann R."/>
            <person name="Jetten M.S.M."/>
            <person name="Mascher T."/>
            <person name="Medema M.H."/>
            <person name="Devos D.P."/>
            <person name="Kaster A.-K."/>
            <person name="Ovreas L."/>
            <person name="Rohde M."/>
            <person name="Galperin M.Y."/>
            <person name="Jogler C."/>
        </authorList>
    </citation>
    <scope>NUCLEOTIDE SEQUENCE [LARGE SCALE GENOMIC DNA]</scope>
    <source>
        <strain evidence="14 15">CA54</strain>
    </source>
</reference>
<feature type="domain" description="ABC transporter" evidence="13">
    <location>
        <begin position="59"/>
        <end position="284"/>
    </location>
</feature>
<dbReference type="PANTHER" id="PTHR42855">
    <property type="entry name" value="ABC TRANSPORTER ATP-BINDING SUBUNIT"/>
    <property type="match status" value="1"/>
</dbReference>
<dbReference type="PROSITE" id="PS50893">
    <property type="entry name" value="ABC_TRANSPORTER_2"/>
    <property type="match status" value="2"/>
</dbReference>
<feature type="compositionally biased region" description="Basic and acidic residues" evidence="12">
    <location>
        <begin position="569"/>
        <end position="594"/>
    </location>
</feature>
<dbReference type="Pfam" id="PF12848">
    <property type="entry name" value="ABC_tran_Xtn"/>
    <property type="match status" value="1"/>
</dbReference>
<evidence type="ECO:0000259" key="13">
    <source>
        <dbReference type="PROSITE" id="PS50893"/>
    </source>
</evidence>
<comment type="similarity">
    <text evidence="10 11">Belongs to the ABC transporter superfamily. ABCF family. Uup subfamily.</text>
</comment>
<dbReference type="Pfam" id="PF00005">
    <property type="entry name" value="ABC_tran"/>
    <property type="match status" value="2"/>
</dbReference>
<keyword evidence="1 11" id="KW-0963">Cytoplasm</keyword>
<evidence type="ECO:0000256" key="2">
    <source>
        <dbReference type="ARBA" id="ARBA00022737"/>
    </source>
</evidence>
<dbReference type="PANTHER" id="PTHR42855:SF1">
    <property type="entry name" value="ABC TRANSPORTER DOMAIN-CONTAINING PROTEIN"/>
    <property type="match status" value="1"/>
</dbReference>
<comment type="catalytic activity">
    <reaction evidence="9 11">
        <text>ATP + H2O = ADP + phosphate + H(+)</text>
        <dbReference type="Rhea" id="RHEA:13065"/>
        <dbReference type="ChEBI" id="CHEBI:15377"/>
        <dbReference type="ChEBI" id="CHEBI:15378"/>
        <dbReference type="ChEBI" id="CHEBI:30616"/>
        <dbReference type="ChEBI" id="CHEBI:43474"/>
        <dbReference type="ChEBI" id="CHEBI:456216"/>
    </reaction>
</comment>
<keyword evidence="15" id="KW-1185">Reference proteome</keyword>
<evidence type="ECO:0000256" key="1">
    <source>
        <dbReference type="ARBA" id="ARBA00022490"/>
    </source>
</evidence>
<dbReference type="GO" id="GO:0005524">
    <property type="term" value="F:ATP binding"/>
    <property type="evidence" value="ECO:0007669"/>
    <property type="project" value="UniProtKB-UniRule"/>
</dbReference>
<protein>
    <recommendedName>
        <fullName evidence="11">ATP-binding protein Uup</fullName>
        <ecNumber evidence="11">3.6.1.-</ecNumber>
    </recommendedName>
</protein>
<dbReference type="InterPro" id="IPR032781">
    <property type="entry name" value="ABC_tran_Xtn"/>
</dbReference>
<dbReference type="AlphaFoldDB" id="A0A5C6BQH0"/>
<dbReference type="GO" id="GO:0016887">
    <property type="term" value="F:ATP hydrolysis activity"/>
    <property type="evidence" value="ECO:0007669"/>
    <property type="project" value="UniProtKB-UniRule"/>
</dbReference>
<gene>
    <name evidence="11 14" type="primary">uup</name>
    <name evidence="14" type="ORF">CA54_28290</name>
</gene>
<keyword evidence="11" id="KW-0175">Coiled coil</keyword>
<comment type="subcellular location">
    <subcellularLocation>
        <location evidence="11">Cytoplasm</location>
    </subcellularLocation>
    <text evidence="11">Associates with ribosomes.</text>
</comment>
<dbReference type="InterPro" id="IPR037118">
    <property type="entry name" value="Val-tRNA_synth_C_sf"/>
</dbReference>
<evidence type="ECO:0000256" key="12">
    <source>
        <dbReference type="SAM" id="MobiDB-lite"/>
    </source>
</evidence>